<feature type="chain" id="PRO_5043204631" evidence="2">
    <location>
        <begin position="22"/>
        <end position="221"/>
    </location>
</feature>
<feature type="domain" description="TonB-dependent receptor plug" evidence="3">
    <location>
        <begin position="137"/>
        <end position="183"/>
    </location>
</feature>
<feature type="signal peptide" evidence="2">
    <location>
        <begin position="1"/>
        <end position="21"/>
    </location>
</feature>
<comment type="similarity">
    <text evidence="1">Belongs to the TonB-dependent receptor family.</text>
</comment>
<dbReference type="InterPro" id="IPR037066">
    <property type="entry name" value="Plug_dom_sf"/>
</dbReference>
<dbReference type="PROSITE" id="PS52016">
    <property type="entry name" value="TONB_DEPENDENT_REC_3"/>
    <property type="match status" value="1"/>
</dbReference>
<accession>A0A4Y7U6X8</accession>
<keyword evidence="1" id="KW-0812">Transmembrane</keyword>
<keyword evidence="1" id="KW-0472">Membrane</keyword>
<proteinExistence type="inferred from homology"/>
<dbReference type="Proteomes" id="UP000298340">
    <property type="component" value="Unassembled WGS sequence"/>
</dbReference>
<evidence type="ECO:0000256" key="1">
    <source>
        <dbReference type="PROSITE-ProRule" id="PRU01360"/>
    </source>
</evidence>
<keyword evidence="1" id="KW-0998">Cell outer membrane</keyword>
<dbReference type="SUPFAM" id="SSF49464">
    <property type="entry name" value="Carboxypeptidase regulatory domain-like"/>
    <property type="match status" value="1"/>
</dbReference>
<dbReference type="AlphaFoldDB" id="A0A4Y7U6X8"/>
<reference evidence="4" key="3">
    <citation type="submission" date="2019-03" db="EMBL/GenBank/DDBJ databases">
        <authorList>
            <person name="Whitman W."/>
            <person name="Huntemann M."/>
            <person name="Clum A."/>
            <person name="Pillay M."/>
            <person name="Palaniappan K."/>
            <person name="Varghese N."/>
            <person name="Mikhailova N."/>
            <person name="Stamatis D."/>
            <person name="Reddy T."/>
            <person name="Daum C."/>
            <person name="Shapiro N."/>
            <person name="Ivanova N."/>
            <person name="Kyrpides N."/>
            <person name="Woyke T."/>
        </authorList>
    </citation>
    <scope>NUCLEOTIDE SEQUENCE</scope>
    <source>
        <strain evidence="4">P5626</strain>
    </source>
</reference>
<comment type="subcellular location">
    <subcellularLocation>
        <location evidence="1">Cell outer membrane</location>
        <topology evidence="1">Multi-pass membrane protein</topology>
    </subcellularLocation>
</comment>
<evidence type="ECO:0000313" key="6">
    <source>
        <dbReference type="Proteomes" id="UP000295270"/>
    </source>
</evidence>
<dbReference type="EMBL" id="QWDN01000011">
    <property type="protein sequence ID" value="TEB42004.1"/>
    <property type="molecule type" value="Genomic_DNA"/>
</dbReference>
<dbReference type="Pfam" id="PF07715">
    <property type="entry name" value="Plug"/>
    <property type="match status" value="1"/>
</dbReference>
<protein>
    <submittedName>
        <fullName evidence="4">TonB-dependent receptor-like protein</fullName>
    </submittedName>
</protein>
<reference evidence="4 6" key="1">
    <citation type="journal article" date="2015" name="Stand. Genomic Sci.">
        <title>Genomic Encyclopedia of Bacterial and Archaeal Type Strains, Phase III: the genomes of soil and plant-associated and newly described type strains.</title>
        <authorList>
            <person name="Whitman W.B."/>
            <person name="Woyke T."/>
            <person name="Klenk H.P."/>
            <person name="Zhou Y."/>
            <person name="Lilburn T.G."/>
            <person name="Beck B.J."/>
            <person name="De Vos P."/>
            <person name="Vandamme P."/>
            <person name="Eisen J.A."/>
            <person name="Garrity G."/>
            <person name="Hugenholtz P."/>
            <person name="Kyrpides N.C."/>
        </authorList>
    </citation>
    <scope>NUCLEOTIDE SEQUENCE [LARGE SCALE GENOMIC DNA]</scope>
    <source>
        <strain evidence="4 6">P5626</strain>
    </source>
</reference>
<keyword evidence="6" id="KW-1185">Reference proteome</keyword>
<organism evidence="5 7">
    <name type="scientific">Flavobacterium circumlabens</name>
    <dbReference type="NCBI Taxonomy" id="2133765"/>
    <lineage>
        <taxon>Bacteria</taxon>
        <taxon>Pseudomonadati</taxon>
        <taxon>Bacteroidota</taxon>
        <taxon>Flavobacteriia</taxon>
        <taxon>Flavobacteriales</taxon>
        <taxon>Flavobacteriaceae</taxon>
        <taxon>Flavobacterium</taxon>
    </lineage>
</organism>
<keyword evidence="2" id="KW-0732">Signal</keyword>
<dbReference type="Pfam" id="PF13715">
    <property type="entry name" value="CarbopepD_reg_2"/>
    <property type="match status" value="1"/>
</dbReference>
<evidence type="ECO:0000313" key="4">
    <source>
        <dbReference type="EMBL" id="TCN51571.1"/>
    </source>
</evidence>
<evidence type="ECO:0000259" key="3">
    <source>
        <dbReference type="Pfam" id="PF07715"/>
    </source>
</evidence>
<dbReference type="InterPro" id="IPR039426">
    <property type="entry name" value="TonB-dep_rcpt-like"/>
</dbReference>
<reference evidence="5 7" key="2">
    <citation type="journal article" date="2018" name="Syst. Appl. Microbiol.">
        <title>Flavobacterium circumlabens sp. nov. and Flavobacterium cupreum sp. nov., two psychrotrophic species isolated from Antarctic environmental samples.</title>
        <authorList>
            <person name="Kralova S."/>
            <person name="Busse H.J."/>
            <person name="Svec P."/>
            <person name="Maslanova I."/>
            <person name="Stankova E."/>
            <person name="Bartak M."/>
            <person name="Sedlacek I."/>
        </authorList>
    </citation>
    <scope>NUCLEOTIDE SEQUENCE [LARGE SCALE GENOMIC DNA]</scope>
    <source>
        <strain evidence="5 7">CCM 8828</strain>
    </source>
</reference>
<gene>
    <name evidence="5" type="ORF">D0809_22195</name>
    <name evidence="4" type="ORF">EV142_112107</name>
</gene>
<dbReference type="EMBL" id="SLWA01000012">
    <property type="protein sequence ID" value="TCN51571.1"/>
    <property type="molecule type" value="Genomic_DNA"/>
</dbReference>
<dbReference type="RefSeq" id="WP_132038076.1">
    <property type="nucleotide sequence ID" value="NZ_QWDN01000011.1"/>
</dbReference>
<evidence type="ECO:0000313" key="7">
    <source>
        <dbReference type="Proteomes" id="UP000298340"/>
    </source>
</evidence>
<evidence type="ECO:0000313" key="5">
    <source>
        <dbReference type="EMBL" id="TEB42004.1"/>
    </source>
</evidence>
<sequence>MKSLKLFSLVLSMLVCFLSVAQQKTISGTVSDYNSVLLPGTHVTIKQSGKEASTNFDGKYTIAAQKGDTLVFSYVGYEIQKKVVGTKKIINVKLTAAPPLLETYGYNPEIADKKNKKQYLPLKDSATRNPDTIPSNKEPLYVVDGVPVQSRQIAKINPNDIQNLSVLKEIEATSLYGPRAYYGAIIIVTKNEIYKNLTKEEIDTDLNKTSVPFLKKEDRKD</sequence>
<keyword evidence="1" id="KW-1134">Transmembrane beta strand</keyword>
<dbReference type="GO" id="GO:0009279">
    <property type="term" value="C:cell outer membrane"/>
    <property type="evidence" value="ECO:0007669"/>
    <property type="project" value="UniProtKB-SubCell"/>
</dbReference>
<dbReference type="SUPFAM" id="SSF56935">
    <property type="entry name" value="Porins"/>
    <property type="match status" value="1"/>
</dbReference>
<name>A0A4Y7U6X8_9FLAO</name>
<comment type="caution">
    <text evidence="5">The sequence shown here is derived from an EMBL/GenBank/DDBJ whole genome shotgun (WGS) entry which is preliminary data.</text>
</comment>
<evidence type="ECO:0000256" key="2">
    <source>
        <dbReference type="SAM" id="SignalP"/>
    </source>
</evidence>
<keyword evidence="1" id="KW-0813">Transport</keyword>
<dbReference type="InterPro" id="IPR008969">
    <property type="entry name" value="CarboxyPept-like_regulatory"/>
</dbReference>
<dbReference type="Gene3D" id="2.170.130.10">
    <property type="entry name" value="TonB-dependent receptor, plug domain"/>
    <property type="match status" value="1"/>
</dbReference>
<dbReference type="Proteomes" id="UP000295270">
    <property type="component" value="Unassembled WGS sequence"/>
</dbReference>
<dbReference type="Gene3D" id="2.60.40.1120">
    <property type="entry name" value="Carboxypeptidase-like, regulatory domain"/>
    <property type="match status" value="1"/>
</dbReference>
<dbReference type="OrthoDB" id="1367110at2"/>
<dbReference type="InterPro" id="IPR012910">
    <property type="entry name" value="Plug_dom"/>
</dbReference>